<protein>
    <recommendedName>
        <fullName evidence="3">Glycine zipper 2TM domain-containing protein</fullName>
    </recommendedName>
</protein>
<sequence>MDKSMLIGIVIGAVGVTAGGAIGGYQYFNQAPQGPTEAQVLDVKTLTHTTDVPRQVCHDEVVTHQKPVQDQNRVAGSVIGALAGGLLGNQVGGGNGKTLATIAGAAAGGYAGNQVQKNMQNGDTYTTTKQVCSTVTDKKTDVVGYEVKYKLGDGIGTVKMDHKPGATIPVREGQLVLNQPNAG</sequence>
<comment type="caution">
    <text evidence="4">The sequence shown here is derived from an EMBL/GenBank/DDBJ whole genome shotgun (WGS) entry which is preliminary data.</text>
</comment>
<dbReference type="PANTHER" id="PTHR35603">
    <property type="match status" value="1"/>
</dbReference>
<name>A0A2S5KJV4_9PROT</name>
<dbReference type="OrthoDB" id="9132795at2"/>
<organism evidence="4 5">
    <name type="scientific">Proteobacteria bacterium 228</name>
    <dbReference type="NCBI Taxonomy" id="2083153"/>
    <lineage>
        <taxon>Bacteria</taxon>
        <taxon>Pseudomonadati</taxon>
        <taxon>Pseudomonadota</taxon>
    </lineage>
</organism>
<evidence type="ECO:0000313" key="4">
    <source>
        <dbReference type="EMBL" id="PPC75117.1"/>
    </source>
</evidence>
<proteinExistence type="predicted"/>
<dbReference type="Pfam" id="PF05433">
    <property type="entry name" value="Rick_17kDa_Anti"/>
    <property type="match status" value="1"/>
</dbReference>
<accession>A0A2S5KJV4</accession>
<dbReference type="GO" id="GO:0019867">
    <property type="term" value="C:outer membrane"/>
    <property type="evidence" value="ECO:0007669"/>
    <property type="project" value="InterPro"/>
</dbReference>
<dbReference type="Proteomes" id="UP000238196">
    <property type="component" value="Unassembled WGS sequence"/>
</dbReference>
<dbReference type="InterPro" id="IPR051407">
    <property type="entry name" value="Bact_OM_lipoprot/Surf_antigen"/>
</dbReference>
<evidence type="ECO:0000256" key="2">
    <source>
        <dbReference type="ARBA" id="ARBA00023136"/>
    </source>
</evidence>
<keyword evidence="2" id="KW-0472">Membrane</keyword>
<dbReference type="EMBL" id="PRLP01000109">
    <property type="protein sequence ID" value="PPC75117.1"/>
    <property type="molecule type" value="Genomic_DNA"/>
</dbReference>
<evidence type="ECO:0000256" key="1">
    <source>
        <dbReference type="ARBA" id="ARBA00004370"/>
    </source>
</evidence>
<evidence type="ECO:0000313" key="5">
    <source>
        <dbReference type="Proteomes" id="UP000238196"/>
    </source>
</evidence>
<comment type="subcellular location">
    <subcellularLocation>
        <location evidence="1">Membrane</location>
    </subcellularLocation>
</comment>
<reference evidence="4 5" key="1">
    <citation type="submission" date="2018-02" db="EMBL/GenBank/DDBJ databases">
        <title>novel marine gammaproteobacteria from coastal saline agro ecosystem.</title>
        <authorList>
            <person name="Krishnan R."/>
            <person name="Ramesh Kumar N."/>
        </authorList>
    </citation>
    <scope>NUCLEOTIDE SEQUENCE [LARGE SCALE GENOMIC DNA]</scope>
    <source>
        <strain evidence="4 5">228</strain>
    </source>
</reference>
<dbReference type="NCBIfam" id="NF008437">
    <property type="entry name" value="PRK11280.1"/>
    <property type="match status" value="1"/>
</dbReference>
<dbReference type="PANTHER" id="PTHR35603:SF2">
    <property type="entry name" value="OUTER MEMBRANE LIPOPROTEIN"/>
    <property type="match status" value="1"/>
</dbReference>
<feature type="domain" description="Glycine zipper 2TM" evidence="3">
    <location>
        <begin position="76"/>
        <end position="116"/>
    </location>
</feature>
<gene>
    <name evidence="4" type="ORF">C4K68_22400</name>
</gene>
<dbReference type="AlphaFoldDB" id="A0A2S5KJV4"/>
<evidence type="ECO:0000259" key="3">
    <source>
        <dbReference type="Pfam" id="PF05433"/>
    </source>
</evidence>
<dbReference type="InterPro" id="IPR008816">
    <property type="entry name" value="Gly_zipper_2TM_dom"/>
</dbReference>